<dbReference type="Proteomes" id="UP001501196">
    <property type="component" value="Unassembled WGS sequence"/>
</dbReference>
<evidence type="ECO:0000256" key="4">
    <source>
        <dbReference type="RuleBase" id="RU361187"/>
    </source>
</evidence>
<dbReference type="EMBL" id="BAAAPW010000001">
    <property type="protein sequence ID" value="GAA2026376.1"/>
    <property type="molecule type" value="Genomic_DNA"/>
</dbReference>
<evidence type="ECO:0000256" key="5">
    <source>
        <dbReference type="SAM" id="MobiDB-lite"/>
    </source>
</evidence>
<dbReference type="SUPFAM" id="SSF75005">
    <property type="entry name" value="Arabinanase/levansucrase/invertase"/>
    <property type="match status" value="1"/>
</dbReference>
<comment type="similarity">
    <text evidence="1 4">Belongs to the glycosyl hydrolase 43 family.</text>
</comment>
<proteinExistence type="inferred from homology"/>
<keyword evidence="7" id="KW-1185">Reference proteome</keyword>
<sequence>MIEVDGPEADVAGPSDVLGDHDPVTSFVNPVLAGDRPDPSVIRVGDEYWLTYSSFQAAPGLPLYRSTDLVSWTYEGAALPRPLGNTFAVDIAEHDGRFFIYIPFIPTPWSELTEPSIFVIHAPSMRGPWSAPIDLAIRGAIDPGHVVGEDGRRYLFVNGIRMVRLTDDGLATVGELEQAYDGWRYPDEWVTEAYALEGPKLFRRGEWFYLVSAVGGTAGPPTGHMVIVARSRSVHGPWENHPGNPIARTQDAAERWWSRGHATILRGPADDWWMLSHGYEHGFRTLGRQVLLEPIAWTDDGWPVAVAGDIGAPQPAPAGAAPQRPAADFAEDLDAFRLGERWTFHAPSPDEADRLRIDDGLVLRARGDGPSGTSPLCLVTGDHSYEIEVEVELLGEDAVEAGLLLYFNDRLFCGMGIDGDRMASYSGGLRTHWREPAPPARRMRLRIRNDEHIVTSWYRSLGEDWVRHAIRYETSGYHANTAGDLQSLRPAIYASGAGEARFRDLRYRPLS</sequence>
<gene>
    <name evidence="6" type="ORF">GCM10009819_06910</name>
</gene>
<accession>A0ABN2U0H9</accession>
<feature type="region of interest" description="Disordered" evidence="5">
    <location>
        <begin position="1"/>
        <end position="22"/>
    </location>
</feature>
<comment type="caution">
    <text evidence="6">The sequence shown here is derived from an EMBL/GenBank/DDBJ whole genome shotgun (WGS) entry which is preliminary data.</text>
</comment>
<dbReference type="Gene3D" id="2.60.120.200">
    <property type="match status" value="1"/>
</dbReference>
<evidence type="ECO:0000256" key="2">
    <source>
        <dbReference type="ARBA" id="ARBA00022801"/>
    </source>
</evidence>
<organism evidence="6 7">
    <name type="scientific">Agromyces tropicus</name>
    <dbReference type="NCBI Taxonomy" id="555371"/>
    <lineage>
        <taxon>Bacteria</taxon>
        <taxon>Bacillati</taxon>
        <taxon>Actinomycetota</taxon>
        <taxon>Actinomycetes</taxon>
        <taxon>Micrococcales</taxon>
        <taxon>Microbacteriaceae</taxon>
        <taxon>Agromyces</taxon>
    </lineage>
</organism>
<dbReference type="InterPro" id="IPR006710">
    <property type="entry name" value="Glyco_hydro_43"/>
</dbReference>
<dbReference type="InterPro" id="IPR013320">
    <property type="entry name" value="ConA-like_dom_sf"/>
</dbReference>
<keyword evidence="2 4" id="KW-0378">Hydrolase</keyword>
<dbReference type="PANTHER" id="PTHR42812:SF2">
    <property type="entry name" value="XYLOSIDASE_ARABINOSIDASE"/>
    <property type="match status" value="1"/>
</dbReference>
<dbReference type="InterPro" id="IPR023296">
    <property type="entry name" value="Glyco_hydro_beta-prop_sf"/>
</dbReference>
<dbReference type="InterPro" id="IPR051795">
    <property type="entry name" value="Glycosyl_Hydrlase_43"/>
</dbReference>
<evidence type="ECO:0000256" key="3">
    <source>
        <dbReference type="ARBA" id="ARBA00023295"/>
    </source>
</evidence>
<name>A0ABN2U0H9_9MICO</name>
<keyword evidence="3 4" id="KW-0326">Glycosidase</keyword>
<dbReference type="Gene3D" id="2.115.10.20">
    <property type="entry name" value="Glycosyl hydrolase domain, family 43"/>
    <property type="match status" value="1"/>
</dbReference>
<evidence type="ECO:0000256" key="1">
    <source>
        <dbReference type="ARBA" id="ARBA00009865"/>
    </source>
</evidence>
<dbReference type="CDD" id="cd09002">
    <property type="entry name" value="GH43_XYL-like"/>
    <property type="match status" value="1"/>
</dbReference>
<dbReference type="Pfam" id="PF04616">
    <property type="entry name" value="Glyco_hydro_43"/>
    <property type="match status" value="1"/>
</dbReference>
<protein>
    <submittedName>
        <fullName evidence="6">Family 43 glycosylhydrolase</fullName>
    </submittedName>
</protein>
<evidence type="ECO:0000313" key="7">
    <source>
        <dbReference type="Proteomes" id="UP001501196"/>
    </source>
</evidence>
<evidence type="ECO:0000313" key="6">
    <source>
        <dbReference type="EMBL" id="GAA2026376.1"/>
    </source>
</evidence>
<dbReference type="SUPFAM" id="SSF49899">
    <property type="entry name" value="Concanavalin A-like lectins/glucanases"/>
    <property type="match status" value="1"/>
</dbReference>
<dbReference type="RefSeq" id="WP_344369478.1">
    <property type="nucleotide sequence ID" value="NZ_BAAAPW010000001.1"/>
</dbReference>
<reference evidence="6 7" key="1">
    <citation type="journal article" date="2019" name="Int. J. Syst. Evol. Microbiol.">
        <title>The Global Catalogue of Microorganisms (GCM) 10K type strain sequencing project: providing services to taxonomists for standard genome sequencing and annotation.</title>
        <authorList>
            <consortium name="The Broad Institute Genomics Platform"/>
            <consortium name="The Broad Institute Genome Sequencing Center for Infectious Disease"/>
            <person name="Wu L."/>
            <person name="Ma J."/>
        </authorList>
    </citation>
    <scope>NUCLEOTIDE SEQUENCE [LARGE SCALE GENOMIC DNA]</scope>
    <source>
        <strain evidence="6 7">JCM 15672</strain>
    </source>
</reference>
<dbReference type="PANTHER" id="PTHR42812">
    <property type="entry name" value="BETA-XYLOSIDASE"/>
    <property type="match status" value="1"/>
</dbReference>